<evidence type="ECO:0000313" key="4">
    <source>
        <dbReference type="EMBL" id="CEO88248.1"/>
    </source>
</evidence>
<evidence type="ECO:0000259" key="3">
    <source>
        <dbReference type="PROSITE" id="PS50894"/>
    </source>
</evidence>
<name>A0A0B7MJ97_9FIRM</name>
<proteinExistence type="predicted"/>
<sequence>MLDEEQMEEFRQMSRENLQAKLTELREDYAEMDEQVTFMLRSTGHHIRGVVRKKHERKLKELEELIQTVEKELQIR</sequence>
<dbReference type="Proteomes" id="UP000046155">
    <property type="component" value="Unassembled WGS sequence"/>
</dbReference>
<feature type="modified residue" description="Phosphohistidine" evidence="1">
    <location>
        <position position="45"/>
    </location>
</feature>
<feature type="coiled-coil region" evidence="2">
    <location>
        <begin position="15"/>
        <end position="72"/>
    </location>
</feature>
<dbReference type="EMBL" id="CDRZ01000073">
    <property type="protein sequence ID" value="CEO88248.1"/>
    <property type="molecule type" value="Genomic_DNA"/>
</dbReference>
<dbReference type="GO" id="GO:0000160">
    <property type="term" value="P:phosphorelay signal transduction system"/>
    <property type="evidence" value="ECO:0007669"/>
    <property type="project" value="InterPro"/>
</dbReference>
<feature type="domain" description="HPt" evidence="3">
    <location>
        <begin position="3"/>
        <end position="76"/>
    </location>
</feature>
<protein>
    <recommendedName>
        <fullName evidence="3">HPt domain-containing protein</fullName>
    </recommendedName>
</protein>
<reference evidence="5" key="1">
    <citation type="submission" date="2015-01" db="EMBL/GenBank/DDBJ databases">
        <authorList>
            <person name="Manzoor Shahid"/>
            <person name="Zubair Saima"/>
        </authorList>
    </citation>
    <scope>NUCLEOTIDE SEQUENCE [LARGE SCALE GENOMIC DNA]</scope>
    <source>
        <strain evidence="5">Sp3</strain>
    </source>
</reference>
<keyword evidence="1" id="KW-0597">Phosphoprotein</keyword>
<keyword evidence="2" id="KW-0175">Coiled coil</keyword>
<evidence type="ECO:0000313" key="5">
    <source>
        <dbReference type="Proteomes" id="UP000046155"/>
    </source>
</evidence>
<keyword evidence="5" id="KW-1185">Reference proteome</keyword>
<evidence type="ECO:0000256" key="2">
    <source>
        <dbReference type="SAM" id="Coils"/>
    </source>
</evidence>
<dbReference type="AlphaFoldDB" id="A0A0B7MJ97"/>
<dbReference type="InterPro" id="IPR008207">
    <property type="entry name" value="Sig_transdc_His_kin_Hpt_dom"/>
</dbReference>
<evidence type="ECO:0000256" key="1">
    <source>
        <dbReference type="PROSITE-ProRule" id="PRU00110"/>
    </source>
</evidence>
<dbReference type="PROSITE" id="PS50894">
    <property type="entry name" value="HPT"/>
    <property type="match status" value="1"/>
</dbReference>
<organism evidence="4 5">
    <name type="scientific">Syntrophaceticus schinkii</name>
    <dbReference type="NCBI Taxonomy" id="499207"/>
    <lineage>
        <taxon>Bacteria</taxon>
        <taxon>Bacillati</taxon>
        <taxon>Bacillota</taxon>
        <taxon>Clostridia</taxon>
        <taxon>Thermoanaerobacterales</taxon>
        <taxon>Thermoanaerobacterales Family III. Incertae Sedis</taxon>
        <taxon>Syntrophaceticus</taxon>
    </lineage>
</organism>
<accession>A0A0B7MJ97</accession>
<gene>
    <name evidence="4" type="ORF">SSCH_1640003</name>
</gene>